<reference evidence="8 9" key="1">
    <citation type="journal article" date="2015" name="Biotechnol. Bioeng.">
        <title>Genome sequence and phenotypic characterization of Caulobacter segnis.</title>
        <authorList>
            <person name="Patel S."/>
            <person name="Fletcher B."/>
            <person name="Scott D.C."/>
            <person name="Ely B."/>
        </authorList>
    </citation>
    <scope>NUCLEOTIDE SEQUENCE [LARGE SCALE GENOMIC DNA]</scope>
    <source>
        <strain evidence="8 9">ERI-2</strain>
    </source>
</reference>
<feature type="coiled-coil region" evidence="6">
    <location>
        <begin position="144"/>
        <end position="209"/>
    </location>
</feature>
<protein>
    <submittedName>
        <fullName evidence="8">Outer membrane efflux protein</fullName>
    </submittedName>
</protein>
<dbReference type="GO" id="GO:0015288">
    <property type="term" value="F:porin activity"/>
    <property type="evidence" value="ECO:0007669"/>
    <property type="project" value="TreeGrafter"/>
</dbReference>
<feature type="coiled-coil region" evidence="6">
    <location>
        <begin position="306"/>
        <end position="333"/>
    </location>
</feature>
<name>A0A168NU10_9CLOT</name>
<dbReference type="AlphaFoldDB" id="A0A168NU10"/>
<dbReference type="GO" id="GO:0009279">
    <property type="term" value="C:cell outer membrane"/>
    <property type="evidence" value="ECO:0007669"/>
    <property type="project" value="UniProtKB-SubCell"/>
</dbReference>
<dbReference type="EMBL" id="LITT01000023">
    <property type="protein sequence ID" value="OAA86901.1"/>
    <property type="molecule type" value="Genomic_DNA"/>
</dbReference>
<sequence>MKKLVSFVIGIAVILSASSVTFAENAGTTTNQQSEVSDPNPISVSRNINLEDALNNIDQVNPDLQLLDKKIEVLNKQYENDKSKSIAPDDSMDDVDYHLQKDYNYKESLSNLNNTKMDRDEKLKSIKNDLKKQYLNALCDQEDIENTKKLIENLDDKIKNQNLKIQLGQATDSSLETLKTQKSSLQTSLNNLQVQLQSELLNIKQYLNLDMSQEIILTPIEEKYVKFDDTGIDTRIENAIDKNPDVIKQQSSLDLLKSKTGTYMSYGGKYANQIRGFQINIEEQSSALDQLKLATQIKLVQAYYDLKNANDLVSQEQVNLQNAEDDFKAAQAKYSVGVIDKPTEVDSSIALNQEKTKLKRAIDNCTVSSENLKNLLEE</sequence>
<evidence type="ECO:0000256" key="4">
    <source>
        <dbReference type="ARBA" id="ARBA00023136"/>
    </source>
</evidence>
<evidence type="ECO:0000256" key="5">
    <source>
        <dbReference type="ARBA" id="ARBA00023237"/>
    </source>
</evidence>
<dbReference type="GO" id="GO:0015562">
    <property type="term" value="F:efflux transmembrane transporter activity"/>
    <property type="evidence" value="ECO:0007669"/>
    <property type="project" value="InterPro"/>
</dbReference>
<keyword evidence="6" id="KW-0175">Coiled coil</keyword>
<evidence type="ECO:0000313" key="8">
    <source>
        <dbReference type="EMBL" id="OAA86901.1"/>
    </source>
</evidence>
<comment type="subcellular location">
    <subcellularLocation>
        <location evidence="1">Cell outer membrane</location>
    </subcellularLocation>
</comment>
<evidence type="ECO:0000313" key="9">
    <source>
        <dbReference type="Proteomes" id="UP000077407"/>
    </source>
</evidence>
<feature type="signal peptide" evidence="7">
    <location>
        <begin position="1"/>
        <end position="23"/>
    </location>
</feature>
<proteinExistence type="predicted"/>
<gene>
    <name evidence="8" type="ORF">WY13_02295</name>
</gene>
<keyword evidence="5" id="KW-0998">Cell outer membrane</keyword>
<dbReference type="SUPFAM" id="SSF56954">
    <property type="entry name" value="Outer membrane efflux proteins (OEP)"/>
    <property type="match status" value="1"/>
</dbReference>
<feature type="chain" id="PRO_5039507369" evidence="7">
    <location>
        <begin position="24"/>
        <end position="378"/>
    </location>
</feature>
<dbReference type="Gene3D" id="1.20.1600.10">
    <property type="entry name" value="Outer membrane efflux proteins (OEP)"/>
    <property type="match status" value="2"/>
</dbReference>
<evidence type="ECO:0000256" key="1">
    <source>
        <dbReference type="ARBA" id="ARBA00004442"/>
    </source>
</evidence>
<keyword evidence="7" id="KW-0732">Signal</keyword>
<evidence type="ECO:0000256" key="2">
    <source>
        <dbReference type="ARBA" id="ARBA00022452"/>
    </source>
</evidence>
<accession>A0A168NU10</accession>
<dbReference type="RefSeq" id="WP_063555721.1">
    <property type="nucleotide sequence ID" value="NZ_LITT01000023.1"/>
</dbReference>
<dbReference type="PATRIC" id="fig|1538.10.peg.1897"/>
<organism evidence="8 9">
    <name type="scientific">Clostridium ljungdahlii</name>
    <dbReference type="NCBI Taxonomy" id="1538"/>
    <lineage>
        <taxon>Bacteria</taxon>
        <taxon>Bacillati</taxon>
        <taxon>Bacillota</taxon>
        <taxon>Clostridia</taxon>
        <taxon>Eubacteriales</taxon>
        <taxon>Clostridiaceae</taxon>
        <taxon>Clostridium</taxon>
    </lineage>
</organism>
<dbReference type="Proteomes" id="UP000077407">
    <property type="component" value="Unassembled WGS sequence"/>
</dbReference>
<keyword evidence="4" id="KW-0472">Membrane</keyword>
<dbReference type="PANTHER" id="PTHR30026:SF20">
    <property type="entry name" value="OUTER MEMBRANE PROTEIN TOLC"/>
    <property type="match status" value="1"/>
</dbReference>
<evidence type="ECO:0000256" key="6">
    <source>
        <dbReference type="SAM" id="Coils"/>
    </source>
</evidence>
<keyword evidence="2" id="KW-1134">Transmembrane beta strand</keyword>
<dbReference type="InterPro" id="IPR051906">
    <property type="entry name" value="TolC-like"/>
</dbReference>
<evidence type="ECO:0000256" key="3">
    <source>
        <dbReference type="ARBA" id="ARBA00022692"/>
    </source>
</evidence>
<dbReference type="PANTHER" id="PTHR30026">
    <property type="entry name" value="OUTER MEMBRANE PROTEIN TOLC"/>
    <property type="match status" value="1"/>
</dbReference>
<evidence type="ECO:0000256" key="7">
    <source>
        <dbReference type="SAM" id="SignalP"/>
    </source>
</evidence>
<dbReference type="GO" id="GO:1990281">
    <property type="term" value="C:efflux pump complex"/>
    <property type="evidence" value="ECO:0007669"/>
    <property type="project" value="TreeGrafter"/>
</dbReference>
<keyword evidence="3" id="KW-0812">Transmembrane</keyword>
<comment type="caution">
    <text evidence="8">The sequence shown here is derived from an EMBL/GenBank/DDBJ whole genome shotgun (WGS) entry which is preliminary data.</text>
</comment>